<protein>
    <submittedName>
        <fullName evidence="1">Uncharacterized protein</fullName>
    </submittedName>
</protein>
<name>A0A481YQA0_9VIRU</name>
<dbReference type="EMBL" id="MK500320">
    <property type="protein sequence ID" value="QBK85358.1"/>
    <property type="molecule type" value="Genomic_DNA"/>
</dbReference>
<evidence type="ECO:0000313" key="1">
    <source>
        <dbReference type="EMBL" id="QBK85358.1"/>
    </source>
</evidence>
<gene>
    <name evidence="1" type="ORF">LCIVAC01_01670</name>
</gene>
<sequence>MYNIKFISNKILLNNKIMSYGIQFQYLDAYYTGVPGTAPMRPVGPIHTSPQKVVPLHSLSCSGGMPPCPLGTTPTCNLNTDKWTCQRSLPLTPVTPPLAPLGPAQRVPWAPLGPAQRVPWTPLGPAQRVPWTPLGPAQRVPWSPLTPAPRQCICPGFPRSPNVVALAHLRKPCPPDPWSKGAATYYQTRSQECEGMPREPIIGVPIIDTVCMS</sequence>
<reference evidence="1" key="1">
    <citation type="journal article" date="2019" name="MBio">
        <title>Virus Genomes from Deep Sea Sediments Expand the Ocean Megavirome and Support Independent Origins of Viral Gigantism.</title>
        <authorList>
            <person name="Backstrom D."/>
            <person name="Yutin N."/>
            <person name="Jorgensen S.L."/>
            <person name="Dharamshi J."/>
            <person name="Homa F."/>
            <person name="Zaremba-Niedwiedzka K."/>
            <person name="Spang A."/>
            <person name="Wolf Y.I."/>
            <person name="Koonin E.V."/>
            <person name="Ettema T.J."/>
        </authorList>
    </citation>
    <scope>NUCLEOTIDE SEQUENCE</scope>
</reference>
<organism evidence="1">
    <name type="scientific">Iridovirus LCIVAC01</name>
    <dbReference type="NCBI Taxonomy" id="2506607"/>
    <lineage>
        <taxon>Viruses</taxon>
        <taxon>Varidnaviria</taxon>
        <taxon>Bamfordvirae</taxon>
        <taxon>Nucleocytoviricota</taxon>
        <taxon>Megaviricetes</taxon>
        <taxon>Pimascovirales</taxon>
        <taxon>Pimascovirales incertae sedis</taxon>
        <taxon>Iridoviridae</taxon>
    </lineage>
</organism>
<accession>A0A481YQA0</accession>
<proteinExistence type="predicted"/>